<reference evidence="11" key="1">
    <citation type="submission" date="2017-10" db="EMBL/GenBank/DDBJ databases">
        <title>Paulinella longichromatophora chromatophore genome.</title>
        <authorList>
            <person name="Lhee D."/>
            <person name="Yoon H.S."/>
        </authorList>
    </citation>
    <scope>NUCLEOTIDE SEQUENCE</scope>
</reference>
<evidence type="ECO:0000313" key="11">
    <source>
        <dbReference type="EMBL" id="AUG32493.1"/>
    </source>
</evidence>
<dbReference type="CDD" id="cd00082">
    <property type="entry name" value="HisKA"/>
    <property type="match status" value="1"/>
</dbReference>
<keyword evidence="4" id="KW-1003">Cell membrane</keyword>
<evidence type="ECO:0000256" key="6">
    <source>
        <dbReference type="ARBA" id="ARBA00022679"/>
    </source>
</evidence>
<evidence type="ECO:0000256" key="1">
    <source>
        <dbReference type="ARBA" id="ARBA00000085"/>
    </source>
</evidence>
<proteinExistence type="predicted"/>
<keyword evidence="11" id="KW-0934">Plastid</keyword>
<keyword evidence="6" id="KW-0808">Transferase</keyword>
<dbReference type="SUPFAM" id="SSF55874">
    <property type="entry name" value="ATPase domain of HSP90 chaperone/DNA topoisomerase II/histidine kinase"/>
    <property type="match status" value="1"/>
</dbReference>
<dbReference type="EC" id="2.7.13.3" evidence="3"/>
<accession>A0A2H4ZPQ4</accession>
<evidence type="ECO:0000259" key="10">
    <source>
        <dbReference type="PROSITE" id="PS50109"/>
    </source>
</evidence>
<evidence type="ECO:0000256" key="8">
    <source>
        <dbReference type="ARBA" id="ARBA00023012"/>
    </source>
</evidence>
<dbReference type="Pfam" id="PF00512">
    <property type="entry name" value="HisKA"/>
    <property type="match status" value="1"/>
</dbReference>
<dbReference type="PANTHER" id="PTHR44936:SF9">
    <property type="entry name" value="SENSOR PROTEIN CREC"/>
    <property type="match status" value="1"/>
</dbReference>
<dbReference type="PROSITE" id="PS50109">
    <property type="entry name" value="HIS_KIN"/>
    <property type="match status" value="1"/>
</dbReference>
<keyword evidence="5" id="KW-0597">Phosphoprotein</keyword>
<dbReference type="EMBL" id="MG264610">
    <property type="protein sequence ID" value="AUG32493.1"/>
    <property type="molecule type" value="Genomic_DNA"/>
</dbReference>
<geneLocation type="plastid" evidence="11"/>
<dbReference type="SMART" id="SM00388">
    <property type="entry name" value="HisKA"/>
    <property type="match status" value="1"/>
</dbReference>
<dbReference type="InterPro" id="IPR036890">
    <property type="entry name" value="HATPase_C_sf"/>
</dbReference>
<sequence>MKASQELFELVRHQLSQFGDCPNMHNLVVYLAISGDTRKTSLIVLGSWPPQHNAFSVLEDDPSLKILEPCRLWLPLRRQHLFLGVLRAEITTLPWPSPLKTRLQSCAYSLTEALFLELERQQLQEELNKVHEQAQLLVHQLRNPLAALRTFSQLLLKRLEPDNRNRSLVEGMLVEQQQLNRYVEAIDRLSKPNLVISSVPILETPLLLPPALMPRNVTGLKSVLEPLIERAKATAALQKRYWQGPEMIPIWDGNQNAVLEILANLLENAFRYCPPKKPLGLYINQEEGLKAWRFCVWDGGPSIPFNERKRIFERGERGSTSLNHDGTGLGLALAQGLSHQLGGRLELFCPPVIVHKSLPVEGNAFCLFLPYISIKDY</sequence>
<evidence type="ECO:0000256" key="4">
    <source>
        <dbReference type="ARBA" id="ARBA00022475"/>
    </source>
</evidence>
<evidence type="ECO:0000256" key="7">
    <source>
        <dbReference type="ARBA" id="ARBA00022777"/>
    </source>
</evidence>
<feature type="domain" description="Histidine kinase" evidence="10">
    <location>
        <begin position="136"/>
        <end position="373"/>
    </location>
</feature>
<keyword evidence="7 11" id="KW-0418">Kinase</keyword>
<dbReference type="InterPro" id="IPR050980">
    <property type="entry name" value="2C_sensor_his_kinase"/>
</dbReference>
<keyword evidence="9" id="KW-0175">Coiled coil</keyword>
<name>A0A2H4ZPQ4_9EUKA</name>
<dbReference type="GO" id="GO:0000155">
    <property type="term" value="F:phosphorelay sensor kinase activity"/>
    <property type="evidence" value="ECO:0007669"/>
    <property type="project" value="InterPro"/>
</dbReference>
<dbReference type="PANTHER" id="PTHR44936">
    <property type="entry name" value="SENSOR PROTEIN CREC"/>
    <property type="match status" value="1"/>
</dbReference>
<dbReference type="SMART" id="SM00387">
    <property type="entry name" value="HATPase_c"/>
    <property type="match status" value="1"/>
</dbReference>
<keyword evidence="4" id="KW-0472">Membrane</keyword>
<feature type="coiled-coil region" evidence="9">
    <location>
        <begin position="113"/>
        <end position="140"/>
    </location>
</feature>
<dbReference type="SUPFAM" id="SSF47384">
    <property type="entry name" value="Homodimeric domain of signal transducing histidine kinase"/>
    <property type="match status" value="1"/>
</dbReference>
<evidence type="ECO:0000256" key="3">
    <source>
        <dbReference type="ARBA" id="ARBA00012438"/>
    </source>
</evidence>
<dbReference type="Gene3D" id="3.30.565.10">
    <property type="entry name" value="Histidine kinase-like ATPase, C-terminal domain"/>
    <property type="match status" value="1"/>
</dbReference>
<dbReference type="CDD" id="cd00075">
    <property type="entry name" value="HATPase"/>
    <property type="match status" value="1"/>
</dbReference>
<dbReference type="AlphaFoldDB" id="A0A2H4ZPQ4"/>
<protein>
    <recommendedName>
        <fullName evidence="3">histidine kinase</fullName>
        <ecNumber evidence="3">2.7.13.3</ecNumber>
    </recommendedName>
</protein>
<keyword evidence="8" id="KW-0902">Two-component regulatory system</keyword>
<dbReference type="InterPro" id="IPR003661">
    <property type="entry name" value="HisK_dim/P_dom"/>
</dbReference>
<evidence type="ECO:0000256" key="2">
    <source>
        <dbReference type="ARBA" id="ARBA00004651"/>
    </source>
</evidence>
<dbReference type="GO" id="GO:0005886">
    <property type="term" value="C:plasma membrane"/>
    <property type="evidence" value="ECO:0007669"/>
    <property type="project" value="UniProtKB-SubCell"/>
</dbReference>
<dbReference type="Gene3D" id="1.10.287.130">
    <property type="match status" value="1"/>
</dbReference>
<gene>
    <name evidence="11" type="ORF">PLO_501</name>
</gene>
<evidence type="ECO:0000256" key="5">
    <source>
        <dbReference type="ARBA" id="ARBA00022553"/>
    </source>
</evidence>
<dbReference type="Pfam" id="PF02518">
    <property type="entry name" value="HATPase_c"/>
    <property type="match status" value="1"/>
</dbReference>
<dbReference type="InterPro" id="IPR003594">
    <property type="entry name" value="HATPase_dom"/>
</dbReference>
<comment type="subcellular location">
    <subcellularLocation>
        <location evidence="2">Cell membrane</location>
        <topology evidence="2">Multi-pass membrane protein</topology>
    </subcellularLocation>
</comment>
<dbReference type="InterPro" id="IPR005467">
    <property type="entry name" value="His_kinase_dom"/>
</dbReference>
<dbReference type="InterPro" id="IPR036097">
    <property type="entry name" value="HisK_dim/P_sf"/>
</dbReference>
<organism evidence="11">
    <name type="scientific">Paulinella longichromatophora</name>
    <dbReference type="NCBI Taxonomy" id="1708747"/>
    <lineage>
        <taxon>Eukaryota</taxon>
        <taxon>Sar</taxon>
        <taxon>Rhizaria</taxon>
        <taxon>Cercozoa</taxon>
        <taxon>Imbricatea</taxon>
        <taxon>Silicofilosea</taxon>
        <taxon>Euglyphida</taxon>
        <taxon>Paulinellidae</taxon>
        <taxon>Paulinella</taxon>
    </lineage>
</organism>
<evidence type="ECO:0000256" key="9">
    <source>
        <dbReference type="SAM" id="Coils"/>
    </source>
</evidence>
<comment type="catalytic activity">
    <reaction evidence="1">
        <text>ATP + protein L-histidine = ADP + protein N-phospho-L-histidine.</text>
        <dbReference type="EC" id="2.7.13.3"/>
    </reaction>
</comment>